<dbReference type="KEGG" id="vcop:MM50RIKEN_01440"/>
<dbReference type="FunFam" id="3.40.50.10210:FF:000001">
    <property type="entry name" value="Nicotinate-nucleotide--dimethylbenzimidazole phosphoribosyltransferase"/>
    <property type="match status" value="1"/>
</dbReference>
<dbReference type="RefSeq" id="WP_213541346.1">
    <property type="nucleotide sequence ID" value="NZ_AP023418.1"/>
</dbReference>
<evidence type="ECO:0000313" key="13">
    <source>
        <dbReference type="Proteomes" id="UP000681035"/>
    </source>
</evidence>
<dbReference type="EC" id="2.4.2.21" evidence="4 11"/>
<dbReference type="GO" id="GO:0009236">
    <property type="term" value="P:cobalamin biosynthetic process"/>
    <property type="evidence" value="ECO:0007669"/>
    <property type="project" value="UniProtKB-UniRule"/>
</dbReference>
<comment type="similarity">
    <text evidence="3 11">Belongs to the CobT family.</text>
</comment>
<evidence type="ECO:0000256" key="1">
    <source>
        <dbReference type="ARBA" id="ARBA00002197"/>
    </source>
</evidence>
<dbReference type="Proteomes" id="UP000681035">
    <property type="component" value="Chromosome"/>
</dbReference>
<dbReference type="Gene3D" id="1.10.1610.10">
    <property type="match status" value="1"/>
</dbReference>
<dbReference type="PANTHER" id="PTHR43463:SF1">
    <property type="entry name" value="NICOTINATE-NUCLEOTIDE--DIMETHYLBENZIMIDAZOLE PHOSPHORIBOSYLTRANSFERASE"/>
    <property type="match status" value="1"/>
</dbReference>
<evidence type="ECO:0000256" key="5">
    <source>
        <dbReference type="ARBA" id="ARBA00015486"/>
    </source>
</evidence>
<name>A0A810Q4M2_9FIRM</name>
<comment type="pathway">
    <text evidence="2 11">Nucleoside biosynthesis; alpha-ribazole biosynthesis; alpha-ribazole from 5,6-dimethylbenzimidazole: step 1/2.</text>
</comment>
<reference evidence="12" key="1">
    <citation type="submission" date="2020-09" db="EMBL/GenBank/DDBJ databases">
        <title>New species isolated from human feces.</title>
        <authorList>
            <person name="Kitahara M."/>
            <person name="Shigeno Y."/>
            <person name="Shime M."/>
            <person name="Matsumoto Y."/>
            <person name="Nakamura S."/>
            <person name="Motooka D."/>
            <person name="Fukuoka S."/>
            <person name="Nishikawa H."/>
            <person name="Benno Y."/>
        </authorList>
    </citation>
    <scope>NUCLEOTIDE SEQUENCE</scope>
    <source>
        <strain evidence="12">MM50</strain>
    </source>
</reference>
<feature type="active site" description="Proton acceptor" evidence="11">
    <location>
        <position position="319"/>
    </location>
</feature>
<accession>A0A810Q4M2</accession>
<dbReference type="EMBL" id="AP023418">
    <property type="protein sequence ID" value="BCK80381.1"/>
    <property type="molecule type" value="Genomic_DNA"/>
</dbReference>
<comment type="function">
    <text evidence="1 11">Catalyzes the synthesis of alpha-ribazole-5'-phosphate from nicotinate mononucleotide (NAMN) and 5,6-dimethylbenzimidazole (DMB).</text>
</comment>
<gene>
    <name evidence="11 12" type="primary">cobT</name>
    <name evidence="12" type="ORF">MM50RIKEN_01440</name>
</gene>
<sequence>MTDQELKQYCGAVTVPDREIMDAARRRQAELAKPPGSLGKLEDYSIRLAGITGQVRPHIEKCRVLVLAADNGVTAEGISSAPTSVTLSQVINMTRHKTGMSALAHYFGNEVVVADMGIDTDRPIPGVLDRKVRRSTGNIAREPAMTRQQALHALETGMELAAQAAADGVQALGIGEMGIGNTTTSAAVLAALTHAPAQTVTGRGGGLTDAAFEKKKQVIDRALALHRPDPADPVGVLAAVGGLDLAAMTGAFLGCAQNHVPAVVDGYISIVAALTAVRLCPAAGEYLFLSHASYEIGYRIAAQELGQEPCLLLGMRLGEGSGCPVMFQILRAACAVMDGMATFPEAAIEDDYLTPIRAQDSFTVTP</sequence>
<dbReference type="InterPro" id="IPR023195">
    <property type="entry name" value="Nict_dMeBzImd_PRibTrfase_N"/>
</dbReference>
<dbReference type="HAMAP" id="MF_00230">
    <property type="entry name" value="CobT"/>
    <property type="match status" value="1"/>
</dbReference>
<dbReference type="NCBIfam" id="TIGR03160">
    <property type="entry name" value="cobT_DBIPRT"/>
    <property type="match status" value="1"/>
</dbReference>
<dbReference type="InterPro" id="IPR017846">
    <property type="entry name" value="Nict_dMeBzImd_PRibTrfase_bact"/>
</dbReference>
<dbReference type="SUPFAM" id="SSF52733">
    <property type="entry name" value="Nicotinate mononucleotide:5,6-dimethylbenzimidazole phosphoribosyltransferase (CobT)"/>
    <property type="match status" value="1"/>
</dbReference>
<evidence type="ECO:0000256" key="8">
    <source>
        <dbReference type="ARBA" id="ARBA00022679"/>
    </source>
</evidence>
<evidence type="ECO:0000256" key="4">
    <source>
        <dbReference type="ARBA" id="ARBA00011991"/>
    </source>
</evidence>
<organism evidence="12 13">
    <name type="scientific">Vescimonas coprocola</name>
    <dbReference type="NCBI Taxonomy" id="2714355"/>
    <lineage>
        <taxon>Bacteria</taxon>
        <taxon>Bacillati</taxon>
        <taxon>Bacillota</taxon>
        <taxon>Clostridia</taxon>
        <taxon>Eubacteriales</taxon>
        <taxon>Oscillospiraceae</taxon>
        <taxon>Vescimonas</taxon>
    </lineage>
</organism>
<evidence type="ECO:0000256" key="6">
    <source>
        <dbReference type="ARBA" id="ARBA00022573"/>
    </source>
</evidence>
<dbReference type="PANTHER" id="PTHR43463">
    <property type="entry name" value="NICOTINATE-NUCLEOTIDE--DIMETHYLBENZIMIDAZOLE PHOSPHORIBOSYLTRANSFERASE"/>
    <property type="match status" value="1"/>
</dbReference>
<evidence type="ECO:0000256" key="10">
    <source>
        <dbReference type="ARBA" id="ARBA00047340"/>
    </source>
</evidence>
<keyword evidence="8 11" id="KW-0808">Transferase</keyword>
<keyword evidence="7 11" id="KW-0328">Glycosyltransferase</keyword>
<dbReference type="NCBIfam" id="NF000996">
    <property type="entry name" value="PRK00105.1"/>
    <property type="match status" value="1"/>
</dbReference>
<dbReference type="Gene3D" id="3.40.50.10210">
    <property type="match status" value="1"/>
</dbReference>
<evidence type="ECO:0000256" key="11">
    <source>
        <dbReference type="HAMAP-Rule" id="MF_00230"/>
    </source>
</evidence>
<evidence type="ECO:0000313" key="12">
    <source>
        <dbReference type="EMBL" id="BCK80381.1"/>
    </source>
</evidence>
<dbReference type="Pfam" id="PF02277">
    <property type="entry name" value="DBI_PRT"/>
    <property type="match status" value="1"/>
</dbReference>
<dbReference type="GO" id="GO:0008939">
    <property type="term" value="F:nicotinate-nucleotide-dimethylbenzimidazole phosphoribosyltransferase activity"/>
    <property type="evidence" value="ECO:0007669"/>
    <property type="project" value="UniProtKB-UniRule"/>
</dbReference>
<dbReference type="UniPathway" id="UPA00061">
    <property type="reaction ID" value="UER00516"/>
</dbReference>
<evidence type="ECO:0000256" key="7">
    <source>
        <dbReference type="ARBA" id="ARBA00022676"/>
    </source>
</evidence>
<comment type="catalytic activity">
    <reaction evidence="10 11">
        <text>5,6-dimethylbenzimidazole + nicotinate beta-D-ribonucleotide = alpha-ribazole 5'-phosphate + nicotinate + H(+)</text>
        <dbReference type="Rhea" id="RHEA:11196"/>
        <dbReference type="ChEBI" id="CHEBI:15378"/>
        <dbReference type="ChEBI" id="CHEBI:15890"/>
        <dbReference type="ChEBI" id="CHEBI:32544"/>
        <dbReference type="ChEBI" id="CHEBI:57502"/>
        <dbReference type="ChEBI" id="CHEBI:57918"/>
        <dbReference type="EC" id="2.4.2.21"/>
    </reaction>
</comment>
<dbReference type="InterPro" id="IPR003200">
    <property type="entry name" value="Nict_dMeBzImd_PRibTrfase"/>
</dbReference>
<protein>
    <recommendedName>
        <fullName evidence="5 11">Nicotinate-nucleotide--dimethylbenzimidazole phosphoribosyltransferase</fullName>
        <shortName evidence="11">NN:DBI PRT</shortName>
        <ecNumber evidence="4 11">2.4.2.21</ecNumber>
    </recommendedName>
    <alternativeName>
        <fullName evidence="9 11">N(1)-alpha-phosphoribosyltransferase</fullName>
    </alternativeName>
</protein>
<dbReference type="InterPro" id="IPR036087">
    <property type="entry name" value="Nict_dMeBzImd_PRibTrfase_sf"/>
</dbReference>
<keyword evidence="13" id="KW-1185">Reference proteome</keyword>
<evidence type="ECO:0000256" key="2">
    <source>
        <dbReference type="ARBA" id="ARBA00005049"/>
    </source>
</evidence>
<proteinExistence type="inferred from homology"/>
<dbReference type="CDD" id="cd02439">
    <property type="entry name" value="DMB-PRT_CobT"/>
    <property type="match status" value="1"/>
</dbReference>
<dbReference type="AlphaFoldDB" id="A0A810Q4M2"/>
<keyword evidence="6 11" id="KW-0169">Cobalamin biosynthesis</keyword>
<evidence type="ECO:0000256" key="9">
    <source>
        <dbReference type="ARBA" id="ARBA00030686"/>
    </source>
</evidence>
<evidence type="ECO:0000256" key="3">
    <source>
        <dbReference type="ARBA" id="ARBA00007110"/>
    </source>
</evidence>